<dbReference type="InterPro" id="IPR008920">
    <property type="entry name" value="TF_FadR/GntR_C"/>
</dbReference>
<dbReference type="PANTHER" id="PTHR43537:SF24">
    <property type="entry name" value="GLUCONATE OPERON TRANSCRIPTIONAL REPRESSOR"/>
    <property type="match status" value="1"/>
</dbReference>
<dbReference type="GO" id="GO:0003700">
    <property type="term" value="F:DNA-binding transcription factor activity"/>
    <property type="evidence" value="ECO:0007669"/>
    <property type="project" value="InterPro"/>
</dbReference>
<feature type="domain" description="HTH gntR-type" evidence="5">
    <location>
        <begin position="16"/>
        <end position="83"/>
    </location>
</feature>
<gene>
    <name evidence="6" type="ORF">HR057_02290</name>
</gene>
<organism evidence="6 7">
    <name type="scientific">Calidifontibacillus erzurumensis</name>
    <dbReference type="NCBI Taxonomy" id="2741433"/>
    <lineage>
        <taxon>Bacteria</taxon>
        <taxon>Bacillati</taxon>
        <taxon>Bacillota</taxon>
        <taxon>Bacilli</taxon>
        <taxon>Bacillales</taxon>
        <taxon>Bacillaceae</taxon>
        <taxon>Calidifontibacillus/Schinkia group</taxon>
        <taxon>Calidifontibacillus</taxon>
    </lineage>
</organism>
<proteinExistence type="predicted"/>
<keyword evidence="7" id="KW-1185">Reference proteome</keyword>
<dbReference type="SUPFAM" id="SSF48008">
    <property type="entry name" value="GntR ligand-binding domain-like"/>
    <property type="match status" value="1"/>
</dbReference>
<sequence length="230" mass="26845">MVKKNSNVKKLPKTTISKTQYAYEYISTKILDGDFVPGQRIIIDQIAKEIGTSTIPIREAIRNLESDGLIEYKAYSGAVVSAINETEYIEILSVISVLEGYASALSARKLTEKNLNELMKLNEQMHQALKQFEFEKFNQLNRKFHTIIFEKCGNNFLLDEIERTQQRLDRIRRSIFTLLPERARQSIEEHQLIIQLFKENAPLSKIEEEVRQHRINTIIAFQKQMRNKKN</sequence>
<evidence type="ECO:0000313" key="6">
    <source>
        <dbReference type="EMBL" id="NSL50590.1"/>
    </source>
</evidence>
<reference evidence="6" key="1">
    <citation type="submission" date="2020-06" db="EMBL/GenBank/DDBJ databases">
        <title>A novel thermopfilic bacterium from Erzurum, Turkey.</title>
        <authorList>
            <person name="Adiguzel A."/>
            <person name="Ay H."/>
            <person name="Baltaci M.O."/>
        </authorList>
    </citation>
    <scope>NUCLEOTIDE SEQUENCE</scope>
    <source>
        <strain evidence="6">P2</strain>
    </source>
</reference>
<dbReference type="Proteomes" id="UP000625804">
    <property type="component" value="Unassembled WGS sequence"/>
</dbReference>
<dbReference type="CDD" id="cd07377">
    <property type="entry name" value="WHTH_GntR"/>
    <property type="match status" value="1"/>
</dbReference>
<dbReference type="Pfam" id="PF00392">
    <property type="entry name" value="GntR"/>
    <property type="match status" value="1"/>
</dbReference>
<accession>A0A8J8KDE2</accession>
<dbReference type="InterPro" id="IPR000524">
    <property type="entry name" value="Tscrpt_reg_HTH_GntR"/>
</dbReference>
<protein>
    <submittedName>
        <fullName evidence="6">GntR family transcriptional regulator</fullName>
    </submittedName>
</protein>
<comment type="caution">
    <text evidence="6">The sequence shown here is derived from an EMBL/GenBank/DDBJ whole genome shotgun (WGS) entry which is preliminary data.</text>
</comment>
<dbReference type="Pfam" id="PF07729">
    <property type="entry name" value="FCD"/>
    <property type="match status" value="1"/>
</dbReference>
<dbReference type="InterPro" id="IPR036388">
    <property type="entry name" value="WH-like_DNA-bd_sf"/>
</dbReference>
<dbReference type="PROSITE" id="PS50949">
    <property type="entry name" value="HTH_GNTR"/>
    <property type="match status" value="1"/>
</dbReference>
<name>A0A8J8KDE2_9BACI</name>
<feature type="coiled-coil region" evidence="4">
    <location>
        <begin position="115"/>
        <end position="174"/>
    </location>
</feature>
<evidence type="ECO:0000256" key="2">
    <source>
        <dbReference type="ARBA" id="ARBA00023125"/>
    </source>
</evidence>
<dbReference type="Gene3D" id="1.10.10.10">
    <property type="entry name" value="Winged helix-like DNA-binding domain superfamily/Winged helix DNA-binding domain"/>
    <property type="match status" value="1"/>
</dbReference>
<dbReference type="GO" id="GO:0003677">
    <property type="term" value="F:DNA binding"/>
    <property type="evidence" value="ECO:0007669"/>
    <property type="project" value="UniProtKB-KW"/>
</dbReference>
<dbReference type="EMBL" id="JABTTE010000002">
    <property type="protein sequence ID" value="NSL50590.1"/>
    <property type="molecule type" value="Genomic_DNA"/>
</dbReference>
<dbReference type="InterPro" id="IPR011711">
    <property type="entry name" value="GntR_C"/>
</dbReference>
<dbReference type="PANTHER" id="PTHR43537">
    <property type="entry name" value="TRANSCRIPTIONAL REGULATOR, GNTR FAMILY"/>
    <property type="match status" value="1"/>
</dbReference>
<dbReference type="AlphaFoldDB" id="A0A8J8KDE2"/>
<dbReference type="SMART" id="SM00895">
    <property type="entry name" value="FCD"/>
    <property type="match status" value="1"/>
</dbReference>
<evidence type="ECO:0000256" key="3">
    <source>
        <dbReference type="ARBA" id="ARBA00023163"/>
    </source>
</evidence>
<dbReference type="SUPFAM" id="SSF46785">
    <property type="entry name" value="Winged helix' DNA-binding domain"/>
    <property type="match status" value="1"/>
</dbReference>
<evidence type="ECO:0000256" key="1">
    <source>
        <dbReference type="ARBA" id="ARBA00023015"/>
    </source>
</evidence>
<dbReference type="SMART" id="SM00345">
    <property type="entry name" value="HTH_GNTR"/>
    <property type="match status" value="1"/>
</dbReference>
<keyword evidence="4" id="KW-0175">Coiled coil</keyword>
<evidence type="ECO:0000259" key="5">
    <source>
        <dbReference type="PROSITE" id="PS50949"/>
    </source>
</evidence>
<keyword evidence="2" id="KW-0238">DNA-binding</keyword>
<dbReference type="Gene3D" id="1.20.120.530">
    <property type="entry name" value="GntR ligand-binding domain-like"/>
    <property type="match status" value="1"/>
</dbReference>
<keyword evidence="3" id="KW-0804">Transcription</keyword>
<keyword evidence="1" id="KW-0805">Transcription regulation</keyword>
<evidence type="ECO:0000313" key="7">
    <source>
        <dbReference type="Proteomes" id="UP000625804"/>
    </source>
</evidence>
<dbReference type="InterPro" id="IPR036390">
    <property type="entry name" value="WH_DNA-bd_sf"/>
</dbReference>
<evidence type="ECO:0000256" key="4">
    <source>
        <dbReference type="SAM" id="Coils"/>
    </source>
</evidence>